<protein>
    <submittedName>
        <fullName evidence="2">Uncharacterized protein</fullName>
    </submittedName>
</protein>
<keyword evidence="1" id="KW-1133">Transmembrane helix</keyword>
<gene>
    <name evidence="2" type="ORF">A2719_02050</name>
</gene>
<reference evidence="2 3" key="1">
    <citation type="journal article" date="2016" name="Nat. Commun.">
        <title>Thousands of microbial genomes shed light on interconnected biogeochemical processes in an aquifer system.</title>
        <authorList>
            <person name="Anantharaman K."/>
            <person name="Brown C.T."/>
            <person name="Hug L.A."/>
            <person name="Sharon I."/>
            <person name="Castelle C.J."/>
            <person name="Probst A.J."/>
            <person name="Thomas B.C."/>
            <person name="Singh A."/>
            <person name="Wilkins M.J."/>
            <person name="Karaoz U."/>
            <person name="Brodie E.L."/>
            <person name="Williams K.H."/>
            <person name="Hubbard S.S."/>
            <person name="Banfield J.F."/>
        </authorList>
    </citation>
    <scope>NUCLEOTIDE SEQUENCE [LARGE SCALE GENOMIC DNA]</scope>
</reference>
<comment type="caution">
    <text evidence="2">The sequence shown here is derived from an EMBL/GenBank/DDBJ whole genome shotgun (WGS) entry which is preliminary data.</text>
</comment>
<evidence type="ECO:0000256" key="1">
    <source>
        <dbReference type="SAM" id="Phobius"/>
    </source>
</evidence>
<proteinExistence type="predicted"/>
<evidence type="ECO:0000313" key="2">
    <source>
        <dbReference type="EMBL" id="OGZ42779.1"/>
    </source>
</evidence>
<dbReference type="Proteomes" id="UP000177480">
    <property type="component" value="Unassembled WGS sequence"/>
</dbReference>
<accession>A0A1G2FXH8</accession>
<dbReference type="STRING" id="1802114.A2719_02050"/>
<dbReference type="AlphaFoldDB" id="A0A1G2FXH8"/>
<feature type="transmembrane region" description="Helical" evidence="1">
    <location>
        <begin position="6"/>
        <end position="24"/>
    </location>
</feature>
<dbReference type="EMBL" id="MHNK01000022">
    <property type="protein sequence ID" value="OGZ42779.1"/>
    <property type="molecule type" value="Genomic_DNA"/>
</dbReference>
<sequence>MINKNFLIFIVVALLMLGVVYYYSTLSENEQTGSEPLSDDASVGVLEQELVDTDLDNLDQEFADIEMELEASISEAR</sequence>
<keyword evidence="1" id="KW-0812">Transmembrane</keyword>
<name>A0A1G2FXH8_9BACT</name>
<keyword evidence="1" id="KW-0472">Membrane</keyword>
<organism evidence="2 3">
    <name type="scientific">Candidatus Ryanbacteria bacterium RIFCSPHIGHO2_01_FULL_45_22</name>
    <dbReference type="NCBI Taxonomy" id="1802114"/>
    <lineage>
        <taxon>Bacteria</taxon>
        <taxon>Candidatus Ryaniibacteriota</taxon>
    </lineage>
</organism>
<evidence type="ECO:0000313" key="3">
    <source>
        <dbReference type="Proteomes" id="UP000177480"/>
    </source>
</evidence>